<proteinExistence type="predicted"/>
<protein>
    <submittedName>
        <fullName evidence="1">Uncharacterized protein</fullName>
    </submittedName>
</protein>
<dbReference type="EMBL" id="LKAM01000001">
    <property type="protein sequence ID" value="KUM50548.1"/>
    <property type="molecule type" value="Genomic_DNA"/>
</dbReference>
<dbReference type="AlphaFoldDB" id="A0A101M402"/>
<name>A0A101M402_PICGL</name>
<keyword evidence="1" id="KW-0496">Mitochondrion</keyword>
<accession>A0A101M402</accession>
<evidence type="ECO:0000313" key="1">
    <source>
        <dbReference type="EMBL" id="KUM50548.1"/>
    </source>
</evidence>
<sequence length="53" mass="6467">MNSSMKDISQVKTYYFFIKNLFLIQKTTSCLETSLYIYQIDVFRDIDVFRRLE</sequence>
<organism evidence="1">
    <name type="scientific">Picea glauca</name>
    <name type="common">White spruce</name>
    <name type="synonym">Pinus glauca</name>
    <dbReference type="NCBI Taxonomy" id="3330"/>
    <lineage>
        <taxon>Eukaryota</taxon>
        <taxon>Viridiplantae</taxon>
        <taxon>Streptophyta</taxon>
        <taxon>Embryophyta</taxon>
        <taxon>Tracheophyta</taxon>
        <taxon>Spermatophyta</taxon>
        <taxon>Pinopsida</taxon>
        <taxon>Pinidae</taxon>
        <taxon>Conifers I</taxon>
        <taxon>Pinales</taxon>
        <taxon>Pinaceae</taxon>
        <taxon>Picea</taxon>
    </lineage>
</organism>
<comment type="caution">
    <text evidence="1">The sequence shown here is derived from an EMBL/GenBank/DDBJ whole genome shotgun (WGS) entry which is preliminary data.</text>
</comment>
<gene>
    <name evidence="1" type="ORF">ABT39_MTgene392</name>
</gene>
<geneLocation type="mitochondrion" evidence="1"/>
<reference evidence="1" key="1">
    <citation type="journal article" date="2015" name="Genome Biol. Evol.">
        <title>Organellar Genomes of White Spruce (Picea glauca): Assembly and Annotation.</title>
        <authorList>
            <person name="Jackman S.D."/>
            <person name="Warren R.L."/>
            <person name="Gibb E.A."/>
            <person name="Vandervalk B.P."/>
            <person name="Mohamadi H."/>
            <person name="Chu J."/>
            <person name="Raymond A."/>
            <person name="Pleasance S."/>
            <person name="Coope R."/>
            <person name="Wildung M.R."/>
            <person name="Ritland C.E."/>
            <person name="Bousquet J."/>
            <person name="Jones S.J."/>
            <person name="Bohlmann J."/>
            <person name="Birol I."/>
        </authorList>
    </citation>
    <scope>NUCLEOTIDE SEQUENCE [LARGE SCALE GENOMIC DNA]</scope>
    <source>
        <tissue evidence="1">Flushing bud</tissue>
    </source>
</reference>